<evidence type="ECO:0000313" key="3">
    <source>
        <dbReference type="Proteomes" id="UP000188602"/>
    </source>
</evidence>
<accession>A0A1V3JP85</accession>
<name>A0A1V3JP85_9PAST</name>
<evidence type="ECO:0008006" key="4">
    <source>
        <dbReference type="Google" id="ProtNLM"/>
    </source>
</evidence>
<comment type="caution">
    <text evidence="2">The sequence shown here is derived from an EMBL/GenBank/DDBJ whole genome shotgun (WGS) entry which is preliminary data.</text>
</comment>
<keyword evidence="1" id="KW-1133">Transmembrane helix</keyword>
<evidence type="ECO:0000256" key="1">
    <source>
        <dbReference type="SAM" id="Phobius"/>
    </source>
</evidence>
<reference evidence="2 3" key="1">
    <citation type="submission" date="2016-10" db="EMBL/GenBank/DDBJ databases">
        <title>Rodentibacter gen. nov. and new species.</title>
        <authorList>
            <person name="Christensen H."/>
        </authorList>
    </citation>
    <scope>NUCLEOTIDE SEQUENCE [LARGE SCALE GENOMIC DNA]</scope>
    <source>
        <strain evidence="2 3">Ac151</strain>
    </source>
</reference>
<proteinExistence type="predicted"/>
<dbReference type="Proteomes" id="UP000188602">
    <property type="component" value="Unassembled WGS sequence"/>
</dbReference>
<dbReference type="OrthoDB" id="8481647at2"/>
<dbReference type="EMBL" id="MLHQ01000017">
    <property type="protein sequence ID" value="OOF58373.1"/>
    <property type="molecule type" value="Genomic_DNA"/>
</dbReference>
<dbReference type="Pfam" id="PF10734">
    <property type="entry name" value="DUF2523"/>
    <property type="match status" value="1"/>
</dbReference>
<dbReference type="AlphaFoldDB" id="A0A1V3JP85"/>
<protein>
    <recommendedName>
        <fullName evidence="4">DUF2523 domain-containing protein</fullName>
    </recommendedName>
</protein>
<evidence type="ECO:0000313" key="2">
    <source>
        <dbReference type="EMBL" id="OOF58373.1"/>
    </source>
</evidence>
<dbReference type="STRING" id="1907939.BKL49_07440"/>
<organism evidence="2 3">
    <name type="scientific">Rodentibacter myodis</name>
    <dbReference type="NCBI Taxonomy" id="1907939"/>
    <lineage>
        <taxon>Bacteria</taxon>
        <taxon>Pseudomonadati</taxon>
        <taxon>Pseudomonadota</taxon>
        <taxon>Gammaproteobacteria</taxon>
        <taxon>Pasteurellales</taxon>
        <taxon>Pasteurellaceae</taxon>
        <taxon>Rodentibacter</taxon>
    </lineage>
</organism>
<keyword evidence="1" id="KW-0812">Transmembrane</keyword>
<feature type="transmembrane region" description="Helical" evidence="1">
    <location>
        <begin position="23"/>
        <end position="44"/>
    </location>
</feature>
<dbReference type="InterPro" id="IPR019670">
    <property type="entry name" value="DUF2523"/>
</dbReference>
<keyword evidence="3" id="KW-1185">Reference proteome</keyword>
<dbReference type="RefSeq" id="WP_077424120.1">
    <property type="nucleotide sequence ID" value="NZ_MLHQ01000017.1"/>
</dbReference>
<gene>
    <name evidence="2" type="ORF">BKL49_07440</name>
</gene>
<keyword evidence="1" id="KW-0472">Membrane</keyword>
<feature type="transmembrane region" description="Helical" evidence="1">
    <location>
        <begin position="65"/>
        <end position="85"/>
    </location>
</feature>
<sequence>MVAILAFLKGSLAFVFGKMIPKFFAFFALYFIVAEFTPILIDLIGANGIISNISQLFNGLPTMALYFLSLLKVGTGMQIIFSAYITRFIIRRIPVIG</sequence>